<dbReference type="NCBIfam" id="TIGR04183">
    <property type="entry name" value="Por_Secre_tail"/>
    <property type="match status" value="1"/>
</dbReference>
<dbReference type="AlphaFoldDB" id="A0A927BE19"/>
<dbReference type="InterPro" id="IPR026444">
    <property type="entry name" value="Secre_tail"/>
</dbReference>
<sequence>MKKILLFIFFLASLQTAFAQAPVIEGDIRLCAYTNGTARVTNPTSASYQWYVKRYWFNEAPYVPILGATGPTFTYDWFHYDQTLLKVVATLNGVSTESNTIRIDSYAFAGLTIATPVTPFLVYNSQAGLWYLCPGHSVDIRMNNPPYSIIQWYKNGQPIPGAISATYTISEPGNYYVVASPGLCPNLSFQEPGSGMRVVWNPNPNSCNALGTANPEMELVVNLYPNPAKDRLTLELPHNANFTSYSILDISGKVISHDNLSLSNTAIKTGQLKTGHLSSGFYMLRLEGEKTSIFKKFIKE</sequence>
<name>A0A927BE19_9BACT</name>
<feature type="signal peptide" evidence="1">
    <location>
        <begin position="1"/>
        <end position="19"/>
    </location>
</feature>
<dbReference type="Proteomes" id="UP000612233">
    <property type="component" value="Unassembled WGS sequence"/>
</dbReference>
<accession>A0A927BE19</accession>
<protein>
    <submittedName>
        <fullName evidence="3">T9SS type A sorting domain-containing protein</fullName>
    </submittedName>
</protein>
<organism evidence="3 4">
    <name type="scientific">Hymenobacter montanus</name>
    <dbReference type="NCBI Taxonomy" id="2771359"/>
    <lineage>
        <taxon>Bacteria</taxon>
        <taxon>Pseudomonadati</taxon>
        <taxon>Bacteroidota</taxon>
        <taxon>Cytophagia</taxon>
        <taxon>Cytophagales</taxon>
        <taxon>Hymenobacteraceae</taxon>
        <taxon>Hymenobacter</taxon>
    </lineage>
</organism>
<feature type="chain" id="PRO_5037690958" evidence="1">
    <location>
        <begin position="20"/>
        <end position="300"/>
    </location>
</feature>
<keyword evidence="4" id="KW-1185">Reference proteome</keyword>
<evidence type="ECO:0000313" key="4">
    <source>
        <dbReference type="Proteomes" id="UP000612233"/>
    </source>
</evidence>
<proteinExistence type="predicted"/>
<feature type="domain" description="Secretion system C-terminal sorting" evidence="2">
    <location>
        <begin position="223"/>
        <end position="298"/>
    </location>
</feature>
<dbReference type="InterPro" id="IPR013783">
    <property type="entry name" value="Ig-like_fold"/>
</dbReference>
<gene>
    <name evidence="3" type="ORF">IC235_11800</name>
</gene>
<evidence type="ECO:0000259" key="2">
    <source>
        <dbReference type="Pfam" id="PF18962"/>
    </source>
</evidence>
<keyword evidence="1" id="KW-0732">Signal</keyword>
<dbReference type="Pfam" id="PF18962">
    <property type="entry name" value="Por_Secre_tail"/>
    <property type="match status" value="1"/>
</dbReference>
<evidence type="ECO:0000256" key="1">
    <source>
        <dbReference type="SAM" id="SignalP"/>
    </source>
</evidence>
<comment type="caution">
    <text evidence="3">The sequence shown here is derived from an EMBL/GenBank/DDBJ whole genome shotgun (WGS) entry which is preliminary data.</text>
</comment>
<dbReference type="EMBL" id="JACXAD010000012">
    <property type="protein sequence ID" value="MBD2768570.1"/>
    <property type="molecule type" value="Genomic_DNA"/>
</dbReference>
<dbReference type="RefSeq" id="WP_191005387.1">
    <property type="nucleotide sequence ID" value="NZ_JACXAD010000012.1"/>
</dbReference>
<evidence type="ECO:0000313" key="3">
    <source>
        <dbReference type="EMBL" id="MBD2768570.1"/>
    </source>
</evidence>
<dbReference type="Gene3D" id="2.60.40.10">
    <property type="entry name" value="Immunoglobulins"/>
    <property type="match status" value="1"/>
</dbReference>
<reference evidence="3" key="1">
    <citation type="submission" date="2020-09" db="EMBL/GenBank/DDBJ databases">
        <authorList>
            <person name="Kim M.K."/>
        </authorList>
    </citation>
    <scope>NUCLEOTIDE SEQUENCE</scope>
    <source>
        <strain evidence="3">BT664</strain>
    </source>
</reference>